<keyword evidence="4" id="KW-1185">Reference proteome</keyword>
<dbReference type="InterPro" id="IPR021741">
    <property type="entry name" value="DUF3311"/>
</dbReference>
<accession>A0A7K1FF55</accession>
<sequence>MAGTDPSERSHNALIFSPWNLLLLVPLLMLITAWFNKDGPRLFGMPFFYWYQFAFVFVGVACVWIVFAATKHLRAPGSPALTPANPDEGDLGEARR</sequence>
<protein>
    <submittedName>
        <fullName evidence="3">DUF3311 domain-containing protein</fullName>
    </submittedName>
</protein>
<evidence type="ECO:0000256" key="1">
    <source>
        <dbReference type="SAM" id="MobiDB-lite"/>
    </source>
</evidence>
<evidence type="ECO:0000313" key="3">
    <source>
        <dbReference type="EMBL" id="MTD12706.1"/>
    </source>
</evidence>
<dbReference type="EMBL" id="WLYK01000001">
    <property type="protein sequence ID" value="MTD12706.1"/>
    <property type="molecule type" value="Genomic_DNA"/>
</dbReference>
<comment type="caution">
    <text evidence="3">The sequence shown here is derived from an EMBL/GenBank/DDBJ whole genome shotgun (WGS) entry which is preliminary data.</text>
</comment>
<evidence type="ECO:0000256" key="2">
    <source>
        <dbReference type="SAM" id="Phobius"/>
    </source>
</evidence>
<evidence type="ECO:0000313" key="4">
    <source>
        <dbReference type="Proteomes" id="UP000460221"/>
    </source>
</evidence>
<reference evidence="3 4" key="1">
    <citation type="submission" date="2019-11" db="EMBL/GenBank/DDBJ databases">
        <authorList>
            <person name="Jiang L.-Q."/>
        </authorList>
    </citation>
    <scope>NUCLEOTIDE SEQUENCE [LARGE SCALE GENOMIC DNA]</scope>
    <source>
        <strain evidence="3 4">YIM 132087</strain>
    </source>
</reference>
<dbReference type="Proteomes" id="UP000460221">
    <property type="component" value="Unassembled WGS sequence"/>
</dbReference>
<keyword evidence="2" id="KW-1133">Transmembrane helix</keyword>
<feature type="region of interest" description="Disordered" evidence="1">
    <location>
        <begin position="75"/>
        <end position="96"/>
    </location>
</feature>
<dbReference type="AlphaFoldDB" id="A0A7K1FF55"/>
<keyword evidence="2" id="KW-0812">Transmembrane</keyword>
<dbReference type="RefSeq" id="WP_154767796.1">
    <property type="nucleotide sequence ID" value="NZ_WLYK01000001.1"/>
</dbReference>
<feature type="transmembrane region" description="Helical" evidence="2">
    <location>
        <begin position="47"/>
        <end position="69"/>
    </location>
</feature>
<feature type="transmembrane region" description="Helical" evidence="2">
    <location>
        <begin position="12"/>
        <end position="35"/>
    </location>
</feature>
<proteinExistence type="predicted"/>
<feature type="compositionally biased region" description="Acidic residues" evidence="1">
    <location>
        <begin position="87"/>
        <end position="96"/>
    </location>
</feature>
<name>A0A7K1FF55_9ACTN</name>
<dbReference type="Pfam" id="PF11755">
    <property type="entry name" value="DUF3311"/>
    <property type="match status" value="1"/>
</dbReference>
<gene>
    <name evidence="3" type="ORF">GIS00_01935</name>
</gene>
<organism evidence="3 4">
    <name type="scientific">Nakamurella alba</name>
    <dbReference type="NCBI Taxonomy" id="2665158"/>
    <lineage>
        <taxon>Bacteria</taxon>
        <taxon>Bacillati</taxon>
        <taxon>Actinomycetota</taxon>
        <taxon>Actinomycetes</taxon>
        <taxon>Nakamurellales</taxon>
        <taxon>Nakamurellaceae</taxon>
        <taxon>Nakamurella</taxon>
    </lineage>
</organism>
<keyword evidence="2" id="KW-0472">Membrane</keyword>